<protein>
    <recommendedName>
        <fullName evidence="8">NAD(P)(+)--arginine ADP-ribosyltransferase</fullName>
        <ecNumber evidence="8">2.4.2.31</ecNumber>
    </recommendedName>
    <alternativeName>
        <fullName evidence="8">Mono(ADP-ribosyl)transferase</fullName>
    </alternativeName>
</protein>
<dbReference type="Pfam" id="PF01129">
    <property type="entry name" value="ART"/>
    <property type="match status" value="1"/>
</dbReference>
<evidence type="ECO:0000256" key="3">
    <source>
        <dbReference type="ARBA" id="ARBA00022679"/>
    </source>
</evidence>
<dbReference type="GeneTree" id="ENSGT01030000234601"/>
<dbReference type="SUPFAM" id="SSF56399">
    <property type="entry name" value="ADP-ribosylation"/>
    <property type="match status" value="1"/>
</dbReference>
<keyword evidence="2 8" id="KW-0328">Glycosyltransferase</keyword>
<dbReference type="PANTHER" id="PTHR10339">
    <property type="entry name" value="ADP-RIBOSYLTRANSFERASE"/>
    <property type="match status" value="1"/>
</dbReference>
<dbReference type="GO" id="GO:0003950">
    <property type="term" value="F:NAD+ poly-ADP-ribosyltransferase activity"/>
    <property type="evidence" value="ECO:0007669"/>
    <property type="project" value="TreeGrafter"/>
</dbReference>
<dbReference type="SMR" id="G1TKP7"/>
<proteinExistence type="inferred from homology"/>
<keyword evidence="6 8" id="KW-0520">NAD</keyword>
<dbReference type="GO" id="GO:0106274">
    <property type="term" value="F:NAD+-protein-arginine ADP-ribosyltransferase activity"/>
    <property type="evidence" value="ECO:0007669"/>
    <property type="project" value="UniProtKB-EC"/>
</dbReference>
<feature type="region of interest" description="Disordered" evidence="9">
    <location>
        <begin position="227"/>
        <end position="249"/>
    </location>
</feature>
<keyword evidence="5 8" id="KW-0521">NADP</keyword>
<evidence type="ECO:0000256" key="5">
    <source>
        <dbReference type="ARBA" id="ARBA00022857"/>
    </source>
</evidence>
<dbReference type="Gene3D" id="3.90.176.10">
    <property type="entry name" value="Toxin ADP-ribosyltransferase, Chain A, domain 1"/>
    <property type="match status" value="1"/>
</dbReference>
<keyword evidence="11" id="KW-1185">Reference proteome</keyword>
<evidence type="ECO:0000256" key="9">
    <source>
        <dbReference type="SAM" id="MobiDB-lite"/>
    </source>
</evidence>
<reference evidence="10" key="3">
    <citation type="submission" date="2025-09" db="UniProtKB">
        <authorList>
            <consortium name="Ensembl"/>
        </authorList>
    </citation>
    <scope>IDENTIFICATION</scope>
    <source>
        <strain evidence="10">Thorbecke</strain>
    </source>
</reference>
<evidence type="ECO:0000256" key="8">
    <source>
        <dbReference type="RuleBase" id="RU361228"/>
    </source>
</evidence>
<dbReference type="InterPro" id="IPR050999">
    <property type="entry name" value="ADP-ribosyltransferase_ARG"/>
</dbReference>
<reference evidence="10 11" key="1">
    <citation type="journal article" date="2011" name="Nature">
        <title>A high-resolution map of human evolutionary constraint using 29 mammals.</title>
        <authorList>
            <person name="Lindblad-Toh K."/>
            <person name="Garber M."/>
            <person name="Zuk O."/>
            <person name="Lin M.F."/>
            <person name="Parker B.J."/>
            <person name="Washietl S."/>
            <person name="Kheradpour P."/>
            <person name="Ernst J."/>
            <person name="Jordan G."/>
            <person name="Mauceli E."/>
            <person name="Ward L.D."/>
            <person name="Lowe C.B."/>
            <person name="Holloway A.K."/>
            <person name="Clamp M."/>
            <person name="Gnerre S."/>
            <person name="Alfoldi J."/>
            <person name="Beal K."/>
            <person name="Chang J."/>
            <person name="Clawson H."/>
            <person name="Cuff J."/>
            <person name="Di Palma F."/>
            <person name="Fitzgerald S."/>
            <person name="Flicek P."/>
            <person name="Guttman M."/>
            <person name="Hubisz M.J."/>
            <person name="Jaffe D.B."/>
            <person name="Jungreis I."/>
            <person name="Kent W.J."/>
            <person name="Kostka D."/>
            <person name="Lara M."/>
            <person name="Martins A.L."/>
            <person name="Massingham T."/>
            <person name="Moltke I."/>
            <person name="Raney B.J."/>
            <person name="Rasmussen M.D."/>
            <person name="Robinson J."/>
            <person name="Stark A."/>
            <person name="Vilella A.J."/>
            <person name="Wen J."/>
            <person name="Xie X."/>
            <person name="Zody M.C."/>
            <person name="Baldwin J."/>
            <person name="Bloom T."/>
            <person name="Chin C.W."/>
            <person name="Heiman D."/>
            <person name="Nicol R."/>
            <person name="Nusbaum C."/>
            <person name="Young S."/>
            <person name="Wilkinson J."/>
            <person name="Worley K.C."/>
            <person name="Kovar C.L."/>
            <person name="Muzny D.M."/>
            <person name="Gibbs R.A."/>
            <person name="Cree A."/>
            <person name="Dihn H.H."/>
            <person name="Fowler G."/>
            <person name="Jhangiani S."/>
            <person name="Joshi V."/>
            <person name="Lee S."/>
            <person name="Lewis L.R."/>
            <person name="Nazareth L.V."/>
            <person name="Okwuonu G."/>
            <person name="Santibanez J."/>
            <person name="Warren W.C."/>
            <person name="Mardis E.R."/>
            <person name="Weinstock G.M."/>
            <person name="Wilson R.K."/>
            <person name="Delehaunty K."/>
            <person name="Dooling D."/>
            <person name="Fronik C."/>
            <person name="Fulton L."/>
            <person name="Fulton B."/>
            <person name="Graves T."/>
            <person name="Minx P."/>
            <person name="Sodergren E."/>
            <person name="Birney E."/>
            <person name="Margulies E.H."/>
            <person name="Herrero J."/>
            <person name="Green E.D."/>
            <person name="Haussler D."/>
            <person name="Siepel A."/>
            <person name="Goldman N."/>
            <person name="Pollard K.S."/>
            <person name="Pedersen J.S."/>
            <person name="Lander E.S."/>
            <person name="Kellis M."/>
        </authorList>
    </citation>
    <scope>NUCLEOTIDE SEQUENCE [LARGE SCALE GENOMIC DNA]</scope>
    <source>
        <strain evidence="10 11">Thorbecke inbred</strain>
    </source>
</reference>
<name>G1TKP7_RABIT</name>
<dbReference type="PRINTS" id="PR00970">
    <property type="entry name" value="RIBTRNSFRASE"/>
</dbReference>
<comment type="similarity">
    <text evidence="1 8">Belongs to the Arg-specific ADP-ribosyltransferase family.</text>
</comment>
<accession>G1TKP7</accession>
<evidence type="ECO:0000256" key="1">
    <source>
        <dbReference type="ARBA" id="ARBA00009558"/>
    </source>
</evidence>
<keyword evidence="4" id="KW-0548">Nucleotidyltransferase</keyword>
<dbReference type="PANTHER" id="PTHR10339:SF24">
    <property type="entry name" value="T-CELL ECTO-ADP-RIBOSYLTRANSFERASE 1-RELATED"/>
    <property type="match status" value="1"/>
</dbReference>
<dbReference type="EMBL" id="AAGW02008149">
    <property type="status" value="NOT_ANNOTATED_CDS"/>
    <property type="molecule type" value="Genomic_DNA"/>
</dbReference>
<dbReference type="HOGENOM" id="CLU_059744_3_0_1"/>
<dbReference type="InterPro" id="IPR000768">
    <property type="entry name" value="ART"/>
</dbReference>
<dbReference type="Proteomes" id="UP000001811">
    <property type="component" value="Chromosome 1"/>
</dbReference>
<evidence type="ECO:0000313" key="11">
    <source>
        <dbReference type="Proteomes" id="UP000001811"/>
    </source>
</evidence>
<dbReference type="EC" id="2.4.2.31" evidence="8"/>
<dbReference type="GO" id="GO:0016779">
    <property type="term" value="F:nucleotidyltransferase activity"/>
    <property type="evidence" value="ECO:0007669"/>
    <property type="project" value="UniProtKB-KW"/>
</dbReference>
<dbReference type="AlphaFoldDB" id="G1TKP7"/>
<dbReference type="PaxDb" id="9986-ENSOCUP00000017535"/>
<comment type="catalytic activity">
    <reaction evidence="7 8">
        <text>L-arginyl-[protein] + NAD(+) = N(omega)-(ADP-D-ribosyl)-L-arginyl-[protein] + nicotinamide + H(+)</text>
        <dbReference type="Rhea" id="RHEA:19149"/>
        <dbReference type="Rhea" id="RHEA-COMP:10532"/>
        <dbReference type="Rhea" id="RHEA-COMP:15087"/>
        <dbReference type="ChEBI" id="CHEBI:15378"/>
        <dbReference type="ChEBI" id="CHEBI:17154"/>
        <dbReference type="ChEBI" id="CHEBI:29965"/>
        <dbReference type="ChEBI" id="CHEBI:57540"/>
        <dbReference type="ChEBI" id="CHEBI:142554"/>
        <dbReference type="EC" id="2.4.2.31"/>
    </reaction>
</comment>
<evidence type="ECO:0000256" key="4">
    <source>
        <dbReference type="ARBA" id="ARBA00022695"/>
    </source>
</evidence>
<evidence type="ECO:0000313" key="10">
    <source>
        <dbReference type="Ensembl" id="ENSOCUP00000017535.2"/>
    </source>
</evidence>
<evidence type="ECO:0000256" key="2">
    <source>
        <dbReference type="ARBA" id="ARBA00022676"/>
    </source>
</evidence>
<keyword evidence="3 8" id="KW-0808">Transferase</keyword>
<dbReference type="Ensembl" id="ENSOCUT00000032041.2">
    <property type="protein sequence ID" value="ENSOCUP00000017535.2"/>
    <property type="gene ID" value="ENSOCUG00000025696.3"/>
</dbReference>
<reference evidence="10" key="2">
    <citation type="submission" date="2025-08" db="UniProtKB">
        <authorList>
            <consortium name="Ensembl"/>
        </authorList>
    </citation>
    <scope>IDENTIFICATION</scope>
    <source>
        <strain evidence="10">Thorbecke</strain>
    </source>
</reference>
<dbReference type="PROSITE" id="PS51996">
    <property type="entry name" value="TR_MART"/>
    <property type="match status" value="1"/>
</dbReference>
<evidence type="ECO:0000256" key="6">
    <source>
        <dbReference type="ARBA" id="ARBA00023027"/>
    </source>
</evidence>
<sequence length="371" mass="41152">MGTKPPGGFPSSLSVLEKPLVAAFPGAFPLPFSGRRFCLTASLVCASASPFITQRASFQGSYQLSQCEISLSPTPQERELRHQATHRGSDVHASHVLCLCAVIFEFGDDISSTQSCSRLRADAAGDVSRPLPAHSLPTLVSHVFDTAEFPELSLRLGMTREHESEKDFQNRTSKQNRALQSLVFPSCTTAGAIRLFIHLSNIAREGHTRDHTRSRMSVPWALGSVSHMMSSQQTNSRDSPPPSQVTGQGQPVQLDLASDAFDDQYEGCVEQMEKMAPQLLEEELRVHRDFGVQWAKAETEWNQIKNKISHSSQLSDFQGTALVAYTGVVAKDFNRAVREFFPNQWNFQFQAFPYYLTRALQRLATGECQGV</sequence>
<dbReference type="eggNOG" id="ENOG502QUE9">
    <property type="taxonomic scope" value="Eukaryota"/>
</dbReference>
<organism evidence="10 11">
    <name type="scientific">Oryctolagus cuniculus</name>
    <name type="common">Rabbit</name>
    <dbReference type="NCBI Taxonomy" id="9986"/>
    <lineage>
        <taxon>Eukaryota</taxon>
        <taxon>Metazoa</taxon>
        <taxon>Chordata</taxon>
        <taxon>Craniata</taxon>
        <taxon>Vertebrata</taxon>
        <taxon>Euteleostomi</taxon>
        <taxon>Mammalia</taxon>
        <taxon>Eutheria</taxon>
        <taxon>Euarchontoglires</taxon>
        <taxon>Glires</taxon>
        <taxon>Lagomorpha</taxon>
        <taxon>Leporidae</taxon>
        <taxon>Oryctolagus</taxon>
    </lineage>
</organism>
<evidence type="ECO:0000256" key="7">
    <source>
        <dbReference type="ARBA" id="ARBA00047597"/>
    </source>
</evidence>
<dbReference type="InParanoid" id="G1TKP7"/>